<evidence type="ECO:0000256" key="10">
    <source>
        <dbReference type="HAMAP-Rule" id="MF_00454"/>
    </source>
</evidence>
<dbReference type="RefSeq" id="WP_051952313.1">
    <property type="nucleotide sequence ID" value="NZ_CP009215.1"/>
</dbReference>
<evidence type="ECO:0000256" key="2">
    <source>
        <dbReference type="ARBA" id="ARBA00022475"/>
    </source>
</evidence>
<dbReference type="HOGENOM" id="CLU_114342_2_2_11"/>
<comment type="similarity">
    <text evidence="7 10">Belongs to the fluoride channel Fluc/FEX (TC 1.A.43) family.</text>
</comment>
<keyword evidence="10" id="KW-0813">Transport</keyword>
<feature type="transmembrane region" description="Helical" evidence="10">
    <location>
        <begin position="97"/>
        <end position="117"/>
    </location>
</feature>
<dbReference type="HAMAP" id="MF_00454">
    <property type="entry name" value="FluC"/>
    <property type="match status" value="1"/>
</dbReference>
<keyword evidence="4 10" id="KW-1133">Transmembrane helix</keyword>
<evidence type="ECO:0000256" key="9">
    <source>
        <dbReference type="ARBA" id="ARBA00049940"/>
    </source>
</evidence>
<comment type="subcellular location">
    <subcellularLocation>
        <location evidence="1 10">Cell membrane</location>
        <topology evidence="1 10">Multi-pass membrane protein</topology>
    </subcellularLocation>
</comment>
<evidence type="ECO:0000256" key="4">
    <source>
        <dbReference type="ARBA" id="ARBA00022989"/>
    </source>
</evidence>
<dbReference type="EMBL" id="CP009215">
    <property type="protein sequence ID" value="AIL97450.1"/>
    <property type="molecule type" value="Genomic_DNA"/>
</dbReference>
<protein>
    <recommendedName>
        <fullName evidence="10">Fluoride-specific ion channel FluC</fullName>
    </recommendedName>
</protein>
<keyword evidence="3 10" id="KW-0812">Transmembrane</keyword>
<evidence type="ECO:0000256" key="6">
    <source>
        <dbReference type="ARBA" id="ARBA00023303"/>
    </source>
</evidence>
<name>A0A077HMC4_9CORY</name>
<keyword evidence="10" id="KW-0915">Sodium</keyword>
<sequence length="122" mass="12697">MAKWLGLALTLAVVFAGGVLGGMARFGLTRLIENARAATFAANTVACTIAGFAATAPIAWQIGLGAGLAGALSTWSTLARELGDLITARQYRPALRYALRTAVIGIIAAWFGMRWGLRAFAG</sequence>
<dbReference type="AlphaFoldDB" id="A0A077HMC4"/>
<accession>A0A077HMC4</accession>
<feature type="binding site" evidence="10">
    <location>
        <position position="73"/>
    </location>
    <ligand>
        <name>Na(+)</name>
        <dbReference type="ChEBI" id="CHEBI:29101"/>
        <note>structural</note>
    </ligand>
</feature>
<keyword evidence="2 10" id="KW-1003">Cell membrane</keyword>
<dbReference type="GO" id="GO:0005886">
    <property type="term" value="C:plasma membrane"/>
    <property type="evidence" value="ECO:0007669"/>
    <property type="project" value="UniProtKB-SubCell"/>
</dbReference>
<comment type="function">
    <text evidence="9 10">Fluoride-specific ion channel. Important for reducing fluoride concentration in the cell, thus reducing its toxicity.</text>
</comment>
<evidence type="ECO:0000256" key="5">
    <source>
        <dbReference type="ARBA" id="ARBA00023136"/>
    </source>
</evidence>
<feature type="binding site" evidence="10">
    <location>
        <position position="70"/>
    </location>
    <ligand>
        <name>Na(+)</name>
        <dbReference type="ChEBI" id="CHEBI:29101"/>
        <note>structural</note>
    </ligand>
</feature>
<keyword evidence="6 10" id="KW-0407">Ion channel</keyword>
<keyword evidence="5 10" id="KW-0472">Membrane</keyword>
<evidence type="ECO:0000313" key="11">
    <source>
        <dbReference type="EMBL" id="AIL97450.1"/>
    </source>
</evidence>
<dbReference type="OrthoDB" id="5148600at2"/>
<evidence type="ECO:0000256" key="1">
    <source>
        <dbReference type="ARBA" id="ARBA00004651"/>
    </source>
</evidence>
<keyword evidence="10" id="KW-0406">Ion transport</keyword>
<evidence type="ECO:0000256" key="8">
    <source>
        <dbReference type="ARBA" id="ARBA00035585"/>
    </source>
</evidence>
<evidence type="ECO:0000256" key="7">
    <source>
        <dbReference type="ARBA" id="ARBA00035120"/>
    </source>
</evidence>
<dbReference type="KEGG" id="cuv:CUREI_09290"/>
<evidence type="ECO:0000313" key="12">
    <source>
        <dbReference type="Proteomes" id="UP000028939"/>
    </source>
</evidence>
<reference evidence="11 12" key="1">
    <citation type="submission" date="2014-08" db="EMBL/GenBank/DDBJ databases">
        <title>Complete genome sequence of Corynebacterium ureicelerivorans DSM 45051, a lipophilic and urea-splitting isolate from a blood culture of a septicaemia patient.</title>
        <authorList>
            <person name="Tippelt A."/>
            <person name="Albersmeier A."/>
            <person name="Brinkrolf K."/>
            <person name="Ruckert C."/>
            <person name="Tauch A."/>
        </authorList>
    </citation>
    <scope>NUCLEOTIDE SEQUENCE [LARGE SCALE GENOMIC DNA]</scope>
    <source>
        <strain evidence="11 12">IMMIB RIV-2301</strain>
    </source>
</reference>
<dbReference type="GO" id="GO:0140114">
    <property type="term" value="P:cellular detoxification of fluoride"/>
    <property type="evidence" value="ECO:0007669"/>
    <property type="project" value="UniProtKB-UniRule"/>
</dbReference>
<comment type="caution">
    <text evidence="10">Lacks conserved residue(s) required for the propagation of feature annotation.</text>
</comment>
<proteinExistence type="inferred from homology"/>
<comment type="activity regulation">
    <text evidence="10">Na(+) is not transported, but it plays an essential structural role and its presence is essential for fluoride channel function.</text>
</comment>
<dbReference type="Pfam" id="PF02537">
    <property type="entry name" value="CRCB"/>
    <property type="match status" value="1"/>
</dbReference>
<dbReference type="GO" id="GO:0046872">
    <property type="term" value="F:metal ion binding"/>
    <property type="evidence" value="ECO:0007669"/>
    <property type="project" value="UniProtKB-KW"/>
</dbReference>
<comment type="catalytic activity">
    <reaction evidence="8">
        <text>fluoride(in) = fluoride(out)</text>
        <dbReference type="Rhea" id="RHEA:76159"/>
        <dbReference type="ChEBI" id="CHEBI:17051"/>
    </reaction>
    <physiologicalReaction direction="left-to-right" evidence="8">
        <dbReference type="Rhea" id="RHEA:76160"/>
    </physiologicalReaction>
</comment>
<keyword evidence="10" id="KW-0479">Metal-binding</keyword>
<dbReference type="GO" id="GO:0062054">
    <property type="term" value="F:fluoride channel activity"/>
    <property type="evidence" value="ECO:0007669"/>
    <property type="project" value="UniProtKB-UniRule"/>
</dbReference>
<dbReference type="Proteomes" id="UP000028939">
    <property type="component" value="Chromosome"/>
</dbReference>
<gene>
    <name evidence="10" type="primary">fluC</name>
    <name evidence="10" type="synonym">crcB</name>
    <name evidence="11" type="ORF">CUREI_09290</name>
</gene>
<evidence type="ECO:0000256" key="3">
    <source>
        <dbReference type="ARBA" id="ARBA00022692"/>
    </source>
</evidence>
<dbReference type="InterPro" id="IPR003691">
    <property type="entry name" value="FluC"/>
</dbReference>
<keyword evidence="12" id="KW-1185">Reference proteome</keyword>
<dbReference type="STRING" id="401472.CUREI_09290"/>
<organism evidence="11 12">
    <name type="scientific">Corynebacterium ureicelerivorans</name>
    <dbReference type="NCBI Taxonomy" id="401472"/>
    <lineage>
        <taxon>Bacteria</taxon>
        <taxon>Bacillati</taxon>
        <taxon>Actinomycetota</taxon>
        <taxon>Actinomycetes</taxon>
        <taxon>Mycobacteriales</taxon>
        <taxon>Corynebacteriaceae</taxon>
        <taxon>Corynebacterium</taxon>
    </lineage>
</organism>